<evidence type="ECO:0000313" key="4">
    <source>
        <dbReference type="Proteomes" id="UP000219860"/>
    </source>
</evidence>
<gene>
    <name evidence="3" type="ORF">PBSP11A_000031000</name>
</gene>
<dbReference type="OrthoDB" id="9048614at2759"/>
<dbReference type="SUPFAM" id="SSF58113">
    <property type="entry name" value="Apolipoprotein A-I"/>
    <property type="match status" value="1"/>
</dbReference>
<evidence type="ECO:0000313" key="3">
    <source>
        <dbReference type="EMBL" id="SCM15299.1"/>
    </source>
</evidence>
<keyword evidence="2" id="KW-0472">Membrane</keyword>
<dbReference type="Gene3D" id="1.20.120.20">
    <property type="entry name" value="Apolipoprotein"/>
    <property type="match status" value="1"/>
</dbReference>
<organism evidence="3 4">
    <name type="scientific">Plasmodium berghei</name>
    <dbReference type="NCBI Taxonomy" id="5821"/>
    <lineage>
        <taxon>Eukaryota</taxon>
        <taxon>Sar</taxon>
        <taxon>Alveolata</taxon>
        <taxon>Apicomplexa</taxon>
        <taxon>Aconoidasida</taxon>
        <taxon>Haemosporida</taxon>
        <taxon>Plasmodiidae</taxon>
        <taxon>Plasmodium</taxon>
        <taxon>Plasmodium (Vinckeia)</taxon>
    </lineage>
</organism>
<feature type="transmembrane region" description="Helical" evidence="2">
    <location>
        <begin position="734"/>
        <end position="752"/>
    </location>
</feature>
<accession>A0A1D3LNI0</accession>
<dbReference type="Proteomes" id="UP000219860">
    <property type="component" value="Chromosome 2"/>
</dbReference>
<feature type="compositionally biased region" description="Basic and acidic residues" evidence="1">
    <location>
        <begin position="278"/>
        <end position="295"/>
    </location>
</feature>
<feature type="region of interest" description="Disordered" evidence="1">
    <location>
        <begin position="241"/>
        <end position="333"/>
    </location>
</feature>
<evidence type="ECO:0000256" key="1">
    <source>
        <dbReference type="SAM" id="MobiDB-lite"/>
    </source>
</evidence>
<feature type="transmembrane region" description="Helical" evidence="2">
    <location>
        <begin position="29"/>
        <end position="45"/>
    </location>
</feature>
<feature type="transmembrane region" description="Helical" evidence="2">
    <location>
        <begin position="758"/>
        <end position="777"/>
    </location>
</feature>
<keyword evidence="2" id="KW-1133">Transmembrane helix</keyword>
<proteinExistence type="predicted"/>
<dbReference type="EMBL" id="LT608250">
    <property type="protein sequence ID" value="SCM15299.1"/>
    <property type="molecule type" value="Genomic_DNA"/>
</dbReference>
<dbReference type="AlphaFoldDB" id="A0A1D3LNI0"/>
<evidence type="ECO:0000256" key="2">
    <source>
        <dbReference type="SAM" id="Phobius"/>
    </source>
</evidence>
<name>A0A1D3LNI0_PLABE</name>
<protein>
    <submittedName>
        <fullName evidence="3">Uncharacterized protein</fullName>
    </submittedName>
</protein>
<feature type="transmembrane region" description="Helical" evidence="2">
    <location>
        <begin position="51"/>
        <end position="74"/>
    </location>
</feature>
<keyword evidence="2" id="KW-0812">Transmembrane</keyword>
<dbReference type="VEuPathDB" id="PlasmoDB:PBANKA_0214600"/>
<reference evidence="3 4" key="1">
    <citation type="submission" date="2016-08" db="EMBL/GenBank/DDBJ databases">
        <authorList>
            <consortium name="Pathogen Informatics"/>
        </authorList>
    </citation>
    <scope>NUCLEOTIDE SEQUENCE [LARGE SCALE GENOMIC DNA]</scope>
    <source>
        <strain evidence="3 4">SP11 Antwerpcl1</strain>
    </source>
</reference>
<sequence>MANIWYPTPKRAMNCSYGKNESKKNFKKIYIYIPLSVAYLIKLCISDTIKILSIINMLYLYFFLIWTTNSFNYVKNYYDKPKNVYSTVYNRLLSDAKLLMLGNNSITNSIIDNKNKNDDNLLLEPFLKEPRSISLRTRLKRDSNKSIKVIPMEHHNESPNESIKTSSNSSLNKYSTRLIKASKKGFNKVFRRIHLTKSQTELTKTASDSDITKSSIELTKTASDSDITKSSIELTKTASDSDITKYPNGLTKPPVYRNLTKSPKELIKPSAYRNLNKSPKELPKTHLTKSPKELIKTPSNSDLTKSPKELPKTPLNSDLTKSPKELIKPSAYRNLTKSPTEFINMVQKRHINRHKKLNKNESTKIISNIPKEILQKNTPNSHIYIHKMGSSQLKRHLSGNAPENLKSVADNKTYLDDSMKMGIPRMIPPNSSSNKGEAYMTRNKQHDNNKSEDLSLLKVVKEVTNYTKSLKDSIFINLNEVEFKENPALDMIEKNVSSGVKIVNTSMKKGMHILKENTTGTLKTIDTDAKPCIKNIKDSIMHKVEAVKSGEIEISDIKESVIETLNNNFEILNANIEMSVKPKTEQLKNDVANKTQKLKNDVANKTQKLKNDVSNKIDHISTQLKTQVDDIKDNIKDSVDTIGTEIIPQIGNTIKDTVGDTIGGIASGIEKTSDMVKEKVIETIFNADFVPTSIKEIVNMPPDENITSILTESIKNGNPGNSAKSFFKKQFKHIKVKMALAGGILTTIGGIINLTIGIPSIAFLFLVISLFSLYYFIYETYLKNTRCFLCFKSKKKKK</sequence>